<evidence type="ECO:0000256" key="2">
    <source>
        <dbReference type="SAM" id="Phobius"/>
    </source>
</evidence>
<protein>
    <submittedName>
        <fullName evidence="3">Uncharacterized protein</fullName>
    </submittedName>
</protein>
<accession>A0A2J6QX00</accession>
<gene>
    <name evidence="3" type="ORF">L207DRAFT_519908</name>
</gene>
<keyword evidence="2" id="KW-0812">Transmembrane</keyword>
<dbReference type="AlphaFoldDB" id="A0A2J6QX00"/>
<dbReference type="Proteomes" id="UP000235786">
    <property type="component" value="Unassembled WGS sequence"/>
</dbReference>
<feature type="region of interest" description="Disordered" evidence="1">
    <location>
        <begin position="88"/>
        <end position="130"/>
    </location>
</feature>
<keyword evidence="2" id="KW-1133">Transmembrane helix</keyword>
<feature type="compositionally biased region" description="Basic and acidic residues" evidence="1">
    <location>
        <begin position="91"/>
        <end position="108"/>
    </location>
</feature>
<dbReference type="OrthoDB" id="3647at2759"/>
<keyword evidence="4" id="KW-1185">Reference proteome</keyword>
<reference evidence="3 4" key="1">
    <citation type="submission" date="2016-04" db="EMBL/GenBank/DDBJ databases">
        <title>A degradative enzymes factory behind the ericoid mycorrhizal symbiosis.</title>
        <authorList>
            <consortium name="DOE Joint Genome Institute"/>
            <person name="Martino E."/>
            <person name="Morin E."/>
            <person name="Grelet G."/>
            <person name="Kuo A."/>
            <person name="Kohler A."/>
            <person name="Daghino S."/>
            <person name="Barry K."/>
            <person name="Choi C."/>
            <person name="Cichocki N."/>
            <person name="Clum A."/>
            <person name="Copeland A."/>
            <person name="Hainaut M."/>
            <person name="Haridas S."/>
            <person name="Labutti K."/>
            <person name="Lindquist E."/>
            <person name="Lipzen A."/>
            <person name="Khouja H.-R."/>
            <person name="Murat C."/>
            <person name="Ohm R."/>
            <person name="Olson A."/>
            <person name="Spatafora J."/>
            <person name="Veneault-Fourrey C."/>
            <person name="Henrissat B."/>
            <person name="Grigoriev I."/>
            <person name="Martin F."/>
            <person name="Perotto S."/>
        </authorList>
    </citation>
    <scope>NUCLEOTIDE SEQUENCE [LARGE SCALE GENOMIC DNA]</scope>
    <source>
        <strain evidence="3 4">F</strain>
    </source>
</reference>
<dbReference type="EMBL" id="KZ613965">
    <property type="protein sequence ID" value="PMD30798.1"/>
    <property type="molecule type" value="Genomic_DNA"/>
</dbReference>
<name>A0A2J6QX00_HYAVF</name>
<keyword evidence="2" id="KW-0472">Membrane</keyword>
<evidence type="ECO:0000313" key="4">
    <source>
        <dbReference type="Proteomes" id="UP000235786"/>
    </source>
</evidence>
<organism evidence="3 4">
    <name type="scientific">Hyaloscypha variabilis (strain UAMH 11265 / GT02V1 / F)</name>
    <name type="common">Meliniomyces variabilis</name>
    <dbReference type="NCBI Taxonomy" id="1149755"/>
    <lineage>
        <taxon>Eukaryota</taxon>
        <taxon>Fungi</taxon>
        <taxon>Dikarya</taxon>
        <taxon>Ascomycota</taxon>
        <taxon>Pezizomycotina</taxon>
        <taxon>Leotiomycetes</taxon>
        <taxon>Helotiales</taxon>
        <taxon>Hyaloscyphaceae</taxon>
        <taxon>Hyaloscypha</taxon>
        <taxon>Hyaloscypha variabilis</taxon>
    </lineage>
</organism>
<evidence type="ECO:0000313" key="3">
    <source>
        <dbReference type="EMBL" id="PMD30798.1"/>
    </source>
</evidence>
<sequence length="130" mass="14329">MGMPFSREVQKASQHVENIAPYAVSALSAITWASIVLSFLIGALLLAVIALLITVNPDLEQERKLLVTPLLRVCLKVPRVLLGITAAETTTGREREQPERVPTKDVDRSTIIGNDAVRSQNPRRASPRYE</sequence>
<proteinExistence type="predicted"/>
<evidence type="ECO:0000256" key="1">
    <source>
        <dbReference type="SAM" id="MobiDB-lite"/>
    </source>
</evidence>
<feature type="transmembrane region" description="Helical" evidence="2">
    <location>
        <begin position="30"/>
        <end position="55"/>
    </location>
</feature>